<evidence type="ECO:0000313" key="2">
    <source>
        <dbReference type="Proteomes" id="UP001516023"/>
    </source>
</evidence>
<dbReference type="EMBL" id="JABMIG020000299">
    <property type="protein sequence ID" value="KAL3782019.1"/>
    <property type="molecule type" value="Genomic_DNA"/>
</dbReference>
<reference evidence="1 2" key="1">
    <citation type="journal article" date="2020" name="G3 (Bethesda)">
        <title>Improved Reference Genome for Cyclotella cryptica CCMP332, a Model for Cell Wall Morphogenesis, Salinity Adaptation, and Lipid Production in Diatoms (Bacillariophyta).</title>
        <authorList>
            <person name="Roberts W.R."/>
            <person name="Downey K.M."/>
            <person name="Ruck E.C."/>
            <person name="Traller J.C."/>
            <person name="Alverson A.J."/>
        </authorList>
    </citation>
    <scope>NUCLEOTIDE SEQUENCE [LARGE SCALE GENOMIC DNA]</scope>
    <source>
        <strain evidence="1 2">CCMP332</strain>
    </source>
</reference>
<dbReference type="PANTHER" id="PTHR43642">
    <property type="entry name" value="HYBRID SIGNAL TRANSDUCTION HISTIDINE KINASE G"/>
    <property type="match status" value="1"/>
</dbReference>
<keyword evidence="2" id="KW-1185">Reference proteome</keyword>
<dbReference type="PANTHER" id="PTHR43642:SF1">
    <property type="entry name" value="HYBRID SIGNAL TRANSDUCTION HISTIDINE KINASE G"/>
    <property type="match status" value="1"/>
</dbReference>
<comment type="caution">
    <text evidence="1">The sequence shown here is derived from an EMBL/GenBank/DDBJ whole genome shotgun (WGS) entry which is preliminary data.</text>
</comment>
<organism evidence="1 2">
    <name type="scientific">Cyclotella cryptica</name>
    <dbReference type="NCBI Taxonomy" id="29204"/>
    <lineage>
        <taxon>Eukaryota</taxon>
        <taxon>Sar</taxon>
        <taxon>Stramenopiles</taxon>
        <taxon>Ochrophyta</taxon>
        <taxon>Bacillariophyta</taxon>
        <taxon>Coscinodiscophyceae</taxon>
        <taxon>Thalassiosirophycidae</taxon>
        <taxon>Stephanodiscales</taxon>
        <taxon>Stephanodiscaceae</taxon>
        <taxon>Cyclotella</taxon>
    </lineage>
</organism>
<dbReference type="Proteomes" id="UP001516023">
    <property type="component" value="Unassembled WGS sequence"/>
</dbReference>
<protein>
    <submittedName>
        <fullName evidence="1">Uncharacterized protein</fullName>
    </submittedName>
</protein>
<accession>A0ABD3P1E6</accession>
<evidence type="ECO:0000313" key="1">
    <source>
        <dbReference type="EMBL" id="KAL3782019.1"/>
    </source>
</evidence>
<gene>
    <name evidence="1" type="ORF">HJC23_003682</name>
</gene>
<sequence length="540" mass="61779">MLRLIDPLALAEEEGFVNKMNAKYVFCHDRIQEAAYSMTAEEESHIAMHYLAFLFSMSTMCYASKISDSVEMGCEILSKLGEELPRSYSDDNIELQIKTTQLMIDNISVMDLLAYRVMTDKTKIMAMKFLRRLKEVTEQVDPNLLPIVTLKMVEITLNYGMSPMSPVGFVYFGSLDANLGDIKGGYKFASLAKSIVDRMKLREIAGQVFYVSADLVCFTEPLHIANENRLENEALALAAGDVTCACYSRVMYASGAFWSGSKLSVSLELVTQGRRFLMSRGHDTSDDYLLLLQHAIIKLIGSAESKTMTDRDVKQRIFNRHNPHALEVYRFLKIYEAFILDDYNRMKESAIEFFQCAAKSWVLTPNHIFHVLTGGLVAFRIYRETNIAFWLEQGEQFKAQMQIWAEQGSSWTFENKCLLLEAEAHFSNDRIDLAQPLYDRAISSAKIHMLVHEEALAYELAANFFFNTSDFLTSLEYYTAAHEKYCQWGAYAKADSLYKSIQEKLTPFLGTLSAHPISIRNELQHPRCYSEGDHRKRKQR</sequence>
<dbReference type="AlphaFoldDB" id="A0ABD3P1E6"/>
<name>A0ABD3P1E6_9STRA</name>
<proteinExistence type="predicted"/>
<dbReference type="InterPro" id="IPR053159">
    <property type="entry name" value="Hybrid_Histidine_Kinase"/>
</dbReference>